<dbReference type="STRING" id="103827.A0A158RBM0"/>
<gene>
    <name evidence="9" type="ORF">TCLT_LOCUS4992</name>
</gene>
<dbReference type="InterPro" id="IPR009057">
    <property type="entry name" value="Homeodomain-like_sf"/>
</dbReference>
<accession>A0A158RBM0</accession>
<evidence type="ECO:0000256" key="3">
    <source>
        <dbReference type="ARBA" id="ARBA00022771"/>
    </source>
</evidence>
<dbReference type="PANTHER" id="PTHR12374:SF63">
    <property type="entry name" value="TRANSCRIPTIONAL ADAPTER 2-BETA"/>
    <property type="match status" value="1"/>
</dbReference>
<keyword evidence="2" id="KW-0479">Metal-binding</keyword>
<evidence type="ECO:0000256" key="5">
    <source>
        <dbReference type="SAM" id="MobiDB-lite"/>
    </source>
</evidence>
<evidence type="ECO:0000259" key="8">
    <source>
        <dbReference type="PROSITE" id="PS51294"/>
    </source>
</evidence>
<organism evidence="11">
    <name type="scientific">Thelazia callipaeda</name>
    <name type="common">Oriental eyeworm</name>
    <name type="synonym">Parasitic nematode</name>
    <dbReference type="NCBI Taxonomy" id="103827"/>
    <lineage>
        <taxon>Eukaryota</taxon>
        <taxon>Metazoa</taxon>
        <taxon>Ecdysozoa</taxon>
        <taxon>Nematoda</taxon>
        <taxon>Chromadorea</taxon>
        <taxon>Rhabditida</taxon>
        <taxon>Spirurina</taxon>
        <taxon>Spiruromorpha</taxon>
        <taxon>Thelazioidea</taxon>
        <taxon>Thelaziidae</taxon>
        <taxon>Thelazia</taxon>
    </lineage>
</organism>
<evidence type="ECO:0000256" key="2">
    <source>
        <dbReference type="ARBA" id="ARBA00022723"/>
    </source>
</evidence>
<evidence type="ECO:0000256" key="1">
    <source>
        <dbReference type="ARBA" id="ARBA00004123"/>
    </source>
</evidence>
<dbReference type="GO" id="GO:0003682">
    <property type="term" value="F:chromatin binding"/>
    <property type="evidence" value="ECO:0007669"/>
    <property type="project" value="TreeGrafter"/>
</dbReference>
<feature type="domain" description="SANT" evidence="7">
    <location>
        <begin position="79"/>
        <end position="127"/>
    </location>
</feature>
<dbReference type="InterPro" id="IPR017930">
    <property type="entry name" value="Myb_dom"/>
</dbReference>
<dbReference type="GO" id="GO:0003713">
    <property type="term" value="F:transcription coactivator activity"/>
    <property type="evidence" value="ECO:0007669"/>
    <property type="project" value="TreeGrafter"/>
</dbReference>
<dbReference type="Pfam" id="PF00249">
    <property type="entry name" value="Myb_DNA-binding"/>
    <property type="match status" value="1"/>
</dbReference>
<dbReference type="SUPFAM" id="SSF46689">
    <property type="entry name" value="Homeodomain-like"/>
    <property type="match status" value="1"/>
</dbReference>
<reference evidence="9 10" key="2">
    <citation type="submission" date="2018-11" db="EMBL/GenBank/DDBJ databases">
        <authorList>
            <consortium name="Pathogen Informatics"/>
        </authorList>
    </citation>
    <scope>NUCLEOTIDE SEQUENCE [LARGE SCALE GENOMIC DNA]</scope>
</reference>
<evidence type="ECO:0000259" key="7">
    <source>
        <dbReference type="PROSITE" id="PS51293"/>
    </source>
</evidence>
<dbReference type="GO" id="GO:0006357">
    <property type="term" value="P:regulation of transcription by RNA polymerase II"/>
    <property type="evidence" value="ECO:0007669"/>
    <property type="project" value="TreeGrafter"/>
</dbReference>
<dbReference type="Pfam" id="PF22941">
    <property type="entry name" value="TADA2A-like_3rd"/>
    <property type="match status" value="1"/>
</dbReference>
<dbReference type="OrthoDB" id="270417at2759"/>
<dbReference type="InterPro" id="IPR000433">
    <property type="entry name" value="Znf_ZZ"/>
</dbReference>
<dbReference type="PROSITE" id="PS51294">
    <property type="entry name" value="HTH_MYB"/>
    <property type="match status" value="1"/>
</dbReference>
<dbReference type="Pfam" id="PF25299">
    <property type="entry name" value="ZZ_ADA2"/>
    <property type="match status" value="1"/>
</dbReference>
<keyword evidence="3" id="KW-0863">Zinc-finger</keyword>
<dbReference type="InterPro" id="IPR001005">
    <property type="entry name" value="SANT/Myb"/>
</dbReference>
<dbReference type="GO" id="GO:0006338">
    <property type="term" value="P:chromatin remodeling"/>
    <property type="evidence" value="ECO:0007669"/>
    <property type="project" value="TreeGrafter"/>
</dbReference>
<dbReference type="Gene3D" id="1.10.10.60">
    <property type="entry name" value="Homeodomain-like"/>
    <property type="match status" value="1"/>
</dbReference>
<name>A0A158RBM0_THECL</name>
<dbReference type="AlphaFoldDB" id="A0A158RBM0"/>
<dbReference type="PROSITE" id="PS50090">
    <property type="entry name" value="MYB_LIKE"/>
    <property type="match status" value="1"/>
</dbReference>
<feature type="domain" description="HTH myb-type" evidence="8">
    <location>
        <begin position="79"/>
        <end position="127"/>
    </location>
</feature>
<evidence type="ECO:0000256" key="4">
    <source>
        <dbReference type="ARBA" id="ARBA00022833"/>
    </source>
</evidence>
<dbReference type="EMBL" id="UYYF01004314">
    <property type="protein sequence ID" value="VDN02185.1"/>
    <property type="molecule type" value="Genomic_DNA"/>
</dbReference>
<evidence type="ECO:0000313" key="11">
    <source>
        <dbReference type="WBParaSite" id="TCLT_0000500301-mRNA-1"/>
    </source>
</evidence>
<sequence>MNGESSDQVVCSNCEITLVPAENVYLRCESCHERGLIVNLCVTCFRMGAECGPHKRGHEFIIADRKGPSIFPTTSANCWGWKEDLKLIQAVRKHKLGNWEEIASELCTNKTAEEARKHFDQFFIRGALGRYAAGVISWQLSVFTFRPSIDDHTDKKETSQSDSHLSSGRHAINSSDYQYVTEFFRNWTEPVNLDDPNWFKQFEEPLVKFKREFYSVIPSSSKDIDSALQIVPKTKESSCLKPITISPVSVEFFRVDSQGKQKRLHSMSDFDESENEKATNSDSSNICEDKVDSLSTAVSSNVNPCASSALRNTEGETGPEISYGRKPILRLKRVGRNWRAKNDVNKKISEEISVGKTVIKINEDVKNQLRKIYPEQFYASTSVLPFGAEERSRLKDDDLQLLGYMPEREDFELEFNNDAEKLISRLTLQPGSDKDEDRAFEDAVKLTKVEKYIRVLKQRKAKKAAIREYELVNQFFDKIKKIEETRRSVLYNQQSSSSTCQQERLHSFMKKTCQVATKSELQQLLNAVTGYINLNEKIMNLENLKADGVTDLKGRNKVISDGWKSKRRRRPLHANEVLRKAHLRWERFKRWSMQQAAENGSLESDA</sequence>
<dbReference type="InterPro" id="IPR055141">
    <property type="entry name" value="TADA2A_B-like_dom"/>
</dbReference>
<dbReference type="GO" id="GO:0008270">
    <property type="term" value="F:zinc ion binding"/>
    <property type="evidence" value="ECO:0007669"/>
    <property type="project" value="UniProtKB-KW"/>
</dbReference>
<dbReference type="GO" id="GO:0005634">
    <property type="term" value="C:nucleus"/>
    <property type="evidence" value="ECO:0007669"/>
    <property type="project" value="UniProtKB-SubCell"/>
</dbReference>
<dbReference type="CDD" id="cd00167">
    <property type="entry name" value="SANT"/>
    <property type="match status" value="1"/>
</dbReference>
<dbReference type="SMART" id="SM00717">
    <property type="entry name" value="SANT"/>
    <property type="match status" value="1"/>
</dbReference>
<comment type="subcellular location">
    <subcellularLocation>
        <location evidence="1">Nucleus</location>
    </subcellularLocation>
</comment>
<feature type="domain" description="Myb-like" evidence="6">
    <location>
        <begin position="71"/>
        <end position="123"/>
    </location>
</feature>
<protein>
    <submittedName>
        <fullName evidence="11">SANT domain-containing protein</fullName>
    </submittedName>
</protein>
<evidence type="ECO:0000313" key="9">
    <source>
        <dbReference type="EMBL" id="VDN02185.1"/>
    </source>
</evidence>
<dbReference type="InterPro" id="IPR017884">
    <property type="entry name" value="SANT_dom"/>
</dbReference>
<proteinExistence type="predicted"/>
<dbReference type="WBParaSite" id="TCLT_0000500301-mRNA-1">
    <property type="protein sequence ID" value="TCLT_0000500301-mRNA-1"/>
    <property type="gene ID" value="TCLT_0000500301"/>
</dbReference>
<dbReference type="Proteomes" id="UP000276776">
    <property type="component" value="Unassembled WGS sequence"/>
</dbReference>
<feature type="region of interest" description="Disordered" evidence="5">
    <location>
        <begin position="264"/>
        <end position="286"/>
    </location>
</feature>
<keyword evidence="10" id="KW-1185">Reference proteome</keyword>
<evidence type="ECO:0000259" key="6">
    <source>
        <dbReference type="PROSITE" id="PS50090"/>
    </source>
</evidence>
<reference evidence="11" key="1">
    <citation type="submission" date="2016-04" db="UniProtKB">
        <authorList>
            <consortium name="WormBaseParasite"/>
        </authorList>
    </citation>
    <scope>IDENTIFICATION</scope>
</reference>
<dbReference type="PROSITE" id="PS51293">
    <property type="entry name" value="SANT"/>
    <property type="match status" value="1"/>
</dbReference>
<keyword evidence="4" id="KW-0862">Zinc</keyword>
<dbReference type="GO" id="GO:0070461">
    <property type="term" value="C:SAGA-type complex"/>
    <property type="evidence" value="ECO:0007669"/>
    <property type="project" value="TreeGrafter"/>
</dbReference>
<dbReference type="OMA" id="WGWKEDL"/>
<dbReference type="PANTHER" id="PTHR12374">
    <property type="entry name" value="TRANSCRIPTIONAL ADAPTOR 2 ADA2 -RELATED"/>
    <property type="match status" value="1"/>
</dbReference>
<evidence type="ECO:0000313" key="10">
    <source>
        <dbReference type="Proteomes" id="UP000276776"/>
    </source>
</evidence>